<name>X1EE17_9ZZZZ</name>
<comment type="caution">
    <text evidence="2">The sequence shown here is derived from an EMBL/GenBank/DDBJ whole genome shotgun (WGS) entry which is preliminary data.</text>
</comment>
<dbReference type="InterPro" id="IPR013087">
    <property type="entry name" value="Znf_C2H2_type"/>
</dbReference>
<dbReference type="PROSITE" id="PS00028">
    <property type="entry name" value="ZINC_FINGER_C2H2_1"/>
    <property type="match status" value="1"/>
</dbReference>
<dbReference type="EMBL" id="BART01031533">
    <property type="protein sequence ID" value="GAH15394.1"/>
    <property type="molecule type" value="Genomic_DNA"/>
</dbReference>
<protein>
    <recommendedName>
        <fullName evidence="1">C2H2-type domain-containing protein</fullName>
    </recommendedName>
</protein>
<dbReference type="PROSITE" id="PS50157">
    <property type="entry name" value="ZINC_FINGER_C2H2_2"/>
    <property type="match status" value="1"/>
</dbReference>
<reference evidence="2" key="1">
    <citation type="journal article" date="2014" name="Front. Microbiol.">
        <title>High frequency of phylogenetically diverse reductive dehalogenase-homologous genes in deep subseafloor sedimentary metagenomes.</title>
        <authorList>
            <person name="Kawai M."/>
            <person name="Futagami T."/>
            <person name="Toyoda A."/>
            <person name="Takaki Y."/>
            <person name="Nishi S."/>
            <person name="Hori S."/>
            <person name="Arai W."/>
            <person name="Tsubouchi T."/>
            <person name="Morono Y."/>
            <person name="Uchiyama I."/>
            <person name="Ito T."/>
            <person name="Fujiyama A."/>
            <person name="Inagaki F."/>
            <person name="Takami H."/>
        </authorList>
    </citation>
    <scope>NUCLEOTIDE SEQUENCE</scope>
    <source>
        <strain evidence="2">Expedition CK06-06</strain>
    </source>
</reference>
<proteinExistence type="predicted"/>
<dbReference type="AlphaFoldDB" id="X1EE17"/>
<sequence length="93" mass="10934">MTFTRETYAILNKLRLKGENDDALIRRIVEYAKCYMVIKGAEDVEGRPYKCPFSCGKAYNRPHYLEIHLVEKHGFNTREEAREYLKRCETANG</sequence>
<evidence type="ECO:0000259" key="1">
    <source>
        <dbReference type="PROSITE" id="PS50157"/>
    </source>
</evidence>
<evidence type="ECO:0000313" key="2">
    <source>
        <dbReference type="EMBL" id="GAH15394.1"/>
    </source>
</evidence>
<dbReference type="Gene3D" id="3.30.160.60">
    <property type="entry name" value="Classic Zinc Finger"/>
    <property type="match status" value="1"/>
</dbReference>
<gene>
    <name evidence="2" type="ORF">S01H4_54755</name>
</gene>
<organism evidence="2">
    <name type="scientific">marine sediment metagenome</name>
    <dbReference type="NCBI Taxonomy" id="412755"/>
    <lineage>
        <taxon>unclassified sequences</taxon>
        <taxon>metagenomes</taxon>
        <taxon>ecological metagenomes</taxon>
    </lineage>
</organism>
<feature type="domain" description="C2H2-type" evidence="1">
    <location>
        <begin position="49"/>
        <end position="73"/>
    </location>
</feature>
<accession>X1EE17</accession>